<evidence type="ECO:0000256" key="5">
    <source>
        <dbReference type="ARBA" id="ARBA00022840"/>
    </source>
</evidence>
<dbReference type="SUPFAM" id="SSF111331">
    <property type="entry name" value="NAD kinase/diacylglycerol kinase-like"/>
    <property type="match status" value="1"/>
</dbReference>
<evidence type="ECO:0000256" key="3">
    <source>
        <dbReference type="ARBA" id="ARBA00022741"/>
    </source>
</evidence>
<dbReference type="InterPro" id="IPR017438">
    <property type="entry name" value="ATP-NAD_kinase_N"/>
</dbReference>
<gene>
    <name evidence="8" type="ORF">J8273_4095</name>
</gene>
<dbReference type="Gene3D" id="3.40.50.10330">
    <property type="entry name" value="Probable inorganic polyphosphate/atp-NAD kinase, domain 1"/>
    <property type="match status" value="1"/>
</dbReference>
<dbReference type="InterPro" id="IPR002504">
    <property type="entry name" value="NADK"/>
</dbReference>
<evidence type="ECO:0000256" key="1">
    <source>
        <dbReference type="ARBA" id="ARBA00010995"/>
    </source>
</evidence>
<evidence type="ECO:0000313" key="9">
    <source>
        <dbReference type="Proteomes" id="UP000717585"/>
    </source>
</evidence>
<dbReference type="HAMAP" id="MF_00361">
    <property type="entry name" value="NAD_kinase"/>
    <property type="match status" value="1"/>
</dbReference>
<dbReference type="GO" id="GO:0006741">
    <property type="term" value="P:NADP+ biosynthetic process"/>
    <property type="evidence" value="ECO:0007669"/>
    <property type="project" value="InterPro"/>
</dbReference>
<evidence type="ECO:0000256" key="2">
    <source>
        <dbReference type="ARBA" id="ARBA00022679"/>
    </source>
</evidence>
<evidence type="ECO:0000256" key="7">
    <source>
        <dbReference type="ARBA" id="ARBA00023027"/>
    </source>
</evidence>
<keyword evidence="7" id="KW-0520">NAD</keyword>
<sequence length="325" mass="35747">MQASSVTTVSTEEGEQPHRFQRVLIVRKPGDPVADKLFDQIHESFVMEEVTTIVDPSVADRCPPDCEIMDVDNPETNRLDLVITLGGDGTLLYVCSLFTEAVPPILSFNVGSLGFLTPFSVDEVEEVLGLVLSGDVDLLERTRLMATVYRNSEAVATFQVMNEIAVDRGYSAFLSQLDCYCDGELMTTVQGDGIIIATATGSTAYNLSAGGSAVHPAIAAMLFTPICPHSLSFRPITLPSDITLRVQVPEQARSTAWASIDGRYRIELNMTDYVDIVTSPYPLRTVCRRGRSGDWFRSLRTCLDWNVRRIQKALPGGFTGRLEPE</sequence>
<dbReference type="Proteomes" id="UP000717585">
    <property type="component" value="Unassembled WGS sequence"/>
</dbReference>
<name>A0A8J6AWS2_9EUKA</name>
<comment type="similarity">
    <text evidence="1">Belongs to the NAD kinase family.</text>
</comment>
<dbReference type="InterPro" id="IPR016064">
    <property type="entry name" value="NAD/diacylglycerol_kinase_sf"/>
</dbReference>
<keyword evidence="2" id="KW-0808">Transferase</keyword>
<keyword evidence="6" id="KW-0521">NADP</keyword>
<organism evidence="8 9">
    <name type="scientific">Carpediemonas membranifera</name>
    <dbReference type="NCBI Taxonomy" id="201153"/>
    <lineage>
        <taxon>Eukaryota</taxon>
        <taxon>Metamonada</taxon>
        <taxon>Carpediemonas-like organisms</taxon>
        <taxon>Carpediemonas</taxon>
    </lineage>
</organism>
<evidence type="ECO:0000256" key="6">
    <source>
        <dbReference type="ARBA" id="ARBA00022857"/>
    </source>
</evidence>
<comment type="caution">
    <text evidence="8">The sequence shown here is derived from an EMBL/GenBank/DDBJ whole genome shotgun (WGS) entry which is preliminary data.</text>
</comment>
<dbReference type="OrthoDB" id="24581at2759"/>
<accession>A0A8J6AWS2</accession>
<dbReference type="PANTHER" id="PTHR20275:SF0">
    <property type="entry name" value="NAD KINASE"/>
    <property type="match status" value="1"/>
</dbReference>
<dbReference type="Gene3D" id="2.60.200.30">
    <property type="entry name" value="Probable inorganic polyphosphate/atp-NAD kinase, domain 2"/>
    <property type="match status" value="1"/>
</dbReference>
<dbReference type="GO" id="GO:0003951">
    <property type="term" value="F:NAD+ kinase activity"/>
    <property type="evidence" value="ECO:0007669"/>
    <property type="project" value="InterPro"/>
</dbReference>
<evidence type="ECO:0000313" key="8">
    <source>
        <dbReference type="EMBL" id="KAG9394430.1"/>
    </source>
</evidence>
<keyword evidence="9" id="KW-1185">Reference proteome</keyword>
<dbReference type="PANTHER" id="PTHR20275">
    <property type="entry name" value="NAD KINASE"/>
    <property type="match status" value="1"/>
</dbReference>
<protein>
    <submittedName>
        <fullName evidence="8">Inorganic polyphosphate/ATP-NAD kinase</fullName>
    </submittedName>
</protein>
<dbReference type="Pfam" id="PF01513">
    <property type="entry name" value="NAD_kinase"/>
    <property type="match status" value="1"/>
</dbReference>
<proteinExistence type="inferred from homology"/>
<keyword evidence="3" id="KW-0547">Nucleotide-binding</keyword>
<dbReference type="AlphaFoldDB" id="A0A8J6AWS2"/>
<keyword evidence="5" id="KW-0067">ATP-binding</keyword>
<dbReference type="Pfam" id="PF20143">
    <property type="entry name" value="NAD_kinase_C"/>
    <property type="match status" value="1"/>
</dbReference>
<dbReference type="GO" id="GO:0019674">
    <property type="term" value="P:NAD+ metabolic process"/>
    <property type="evidence" value="ECO:0007669"/>
    <property type="project" value="InterPro"/>
</dbReference>
<reference evidence="8" key="1">
    <citation type="submission" date="2021-05" db="EMBL/GenBank/DDBJ databases">
        <title>A free-living protist that lacks canonical eukaryotic 1 DNA replication and segregation systems.</title>
        <authorList>
            <person name="Salas-Leiva D.E."/>
            <person name="Tromer E.C."/>
            <person name="Curtis B.A."/>
            <person name="Jerlstrom-Hultqvist J."/>
            <person name="Kolisko M."/>
            <person name="Yi Z."/>
            <person name="Salas-Leiva J.S."/>
            <person name="Gallot-Lavallee L."/>
            <person name="Kops G.J.P.L."/>
            <person name="Archibald J.M."/>
            <person name="Simpson A.G.B."/>
            <person name="Roger A.J."/>
        </authorList>
    </citation>
    <scope>NUCLEOTIDE SEQUENCE</scope>
    <source>
        <strain evidence="8">BICM</strain>
    </source>
</reference>
<dbReference type="GO" id="GO:0005524">
    <property type="term" value="F:ATP binding"/>
    <property type="evidence" value="ECO:0007669"/>
    <property type="project" value="UniProtKB-KW"/>
</dbReference>
<keyword evidence="4 8" id="KW-0418">Kinase</keyword>
<dbReference type="InterPro" id="IPR017437">
    <property type="entry name" value="ATP-NAD_kinase_PpnK-typ_C"/>
</dbReference>
<evidence type="ECO:0000256" key="4">
    <source>
        <dbReference type="ARBA" id="ARBA00022777"/>
    </source>
</evidence>
<dbReference type="FunFam" id="2.60.200.30:FF:000009">
    <property type="entry name" value="Poly(P)/ATP NAD kinase"/>
    <property type="match status" value="1"/>
</dbReference>
<dbReference type="EMBL" id="JAHDYR010000015">
    <property type="protein sequence ID" value="KAG9394430.1"/>
    <property type="molecule type" value="Genomic_DNA"/>
</dbReference>